<dbReference type="CDD" id="cd00143">
    <property type="entry name" value="PP2Cc"/>
    <property type="match status" value="1"/>
</dbReference>
<evidence type="ECO:0000256" key="1">
    <source>
        <dbReference type="ARBA" id="ARBA00022723"/>
    </source>
</evidence>
<accession>A0ABY7E289</accession>
<keyword evidence="1" id="KW-0479">Metal-binding</keyword>
<dbReference type="PANTHER" id="PTHR47992">
    <property type="entry name" value="PROTEIN PHOSPHATASE"/>
    <property type="match status" value="1"/>
</dbReference>
<evidence type="ECO:0000256" key="4">
    <source>
        <dbReference type="RuleBase" id="RU003465"/>
    </source>
</evidence>
<name>A0ABY7E289_MYAAR</name>
<protein>
    <submittedName>
        <fullName evidence="7">PPM1E-like protein</fullName>
    </submittedName>
</protein>
<keyword evidence="2 4" id="KW-0378">Hydrolase</keyword>
<evidence type="ECO:0000313" key="8">
    <source>
        <dbReference type="Proteomes" id="UP001164746"/>
    </source>
</evidence>
<dbReference type="Proteomes" id="UP001164746">
    <property type="component" value="Chromosome 4"/>
</dbReference>
<keyword evidence="8" id="KW-1185">Reference proteome</keyword>
<reference evidence="7" key="1">
    <citation type="submission" date="2022-11" db="EMBL/GenBank/DDBJ databases">
        <title>Centuries of genome instability and evolution in soft-shell clam transmissible cancer (bioRxiv).</title>
        <authorList>
            <person name="Hart S.F.M."/>
            <person name="Yonemitsu M.A."/>
            <person name="Giersch R.M."/>
            <person name="Beal B.F."/>
            <person name="Arriagada G."/>
            <person name="Davis B.W."/>
            <person name="Ostrander E.A."/>
            <person name="Goff S.P."/>
            <person name="Metzger M.J."/>
        </authorList>
    </citation>
    <scope>NUCLEOTIDE SEQUENCE</scope>
    <source>
        <strain evidence="7">MELC-2E11</strain>
        <tissue evidence="7">Siphon/mantle</tissue>
    </source>
</reference>
<evidence type="ECO:0000256" key="5">
    <source>
        <dbReference type="SAM" id="MobiDB-lite"/>
    </source>
</evidence>
<dbReference type="SMART" id="SM00332">
    <property type="entry name" value="PP2Cc"/>
    <property type="match status" value="1"/>
</dbReference>
<feature type="compositionally biased region" description="Gly residues" evidence="5">
    <location>
        <begin position="513"/>
        <end position="523"/>
    </location>
</feature>
<dbReference type="Pfam" id="PF00481">
    <property type="entry name" value="PP2C"/>
    <property type="match status" value="1"/>
</dbReference>
<dbReference type="PROSITE" id="PS51746">
    <property type="entry name" value="PPM_2"/>
    <property type="match status" value="1"/>
</dbReference>
<dbReference type="Gene3D" id="3.60.40.10">
    <property type="entry name" value="PPM-type phosphatase domain"/>
    <property type="match status" value="1"/>
</dbReference>
<dbReference type="InterPro" id="IPR015655">
    <property type="entry name" value="PP2C"/>
</dbReference>
<feature type="non-terminal residue" evidence="7">
    <location>
        <position position="1"/>
    </location>
</feature>
<evidence type="ECO:0000259" key="6">
    <source>
        <dbReference type="PROSITE" id="PS51746"/>
    </source>
</evidence>
<dbReference type="InterPro" id="IPR001932">
    <property type="entry name" value="PPM-type_phosphatase-like_dom"/>
</dbReference>
<sequence length="853" mass="94400">RINIKLDLQIINIELDLQIINIEMDLQRINIELDLQRINIELDLQIINIQCRAGPSGNSDPPTLVSLPSSDLLTVLDRSRCHGYEPFNDHTPLGVNSCVFPEPGAPQISVREPQFAPPPRATSSCSQKVMMARPSDSRGCPAGFSYLLARDVYRHIEVEDLAGYVTEDKWRDPSPPGNDAQTNGDNANPTSNDEDIEYDAKSLHDHVLDVLGLVCKAWLDNFPVFNIAGKEPVVSHHAIKNTRRKMEDKHVIVQDLNALYDIKDQTPQAFYGIFDGHAGSDASMFAAKHILTHLVRHCNLATDPARACTEAFRLTDEHGCTGVVSLLRGSRLYMAWLGDSQAVLVNNGKAANYMEPHKPDNLAERERIQKEGGFVMKVGEMWRVGGNLAVSRAIGDVQYKPFVSSKAEVQEMSLDGGEEYLVLACDGLWDGLTPEELPHVVYNYVTKTGGDLQGVAKHLVKYAKDNDSQDNISVIVVFFRENLSKPVADTGLFNLLGGSDTQGSNDLGKGKGDFGGSSGAGKGGDTDNTGANSPGHNGPNGATEVPPADENMNNEEINNESEKTSDLNEMNIDDNEHLFNMNHSFMMPFEAEKEELSENLDEEVSGVDDADCYGVFNTRMVDGPLDLDFISDTNSTGLLKDIANTMYNQSSFDQFQHVKDESSRINGMQVQQSRNLNKSLQSYLNAERVGDMPKVKREEHTRVRRNGKKKSGSPVCWAFTGKNKASVQNHKLNMAAKSFNKVSGEAIPSVKLPPFKFAQNYSRNENIHDIANLTMSNGKLESIPQPWPKVLPSSLDKLSGFTVFGNKSARQNESQKFQTMWRPRKPLKPITTVVYETPPTPFVNTKLGLTREH</sequence>
<feature type="compositionally biased region" description="Polar residues" evidence="5">
    <location>
        <begin position="179"/>
        <end position="191"/>
    </location>
</feature>
<feature type="domain" description="PPM-type phosphatase" evidence="6">
    <location>
        <begin position="232"/>
        <end position="479"/>
    </location>
</feature>
<feature type="compositionally biased region" description="Polar residues" evidence="5">
    <location>
        <begin position="526"/>
        <end position="535"/>
    </location>
</feature>
<organism evidence="7 8">
    <name type="scientific">Mya arenaria</name>
    <name type="common">Soft-shell clam</name>
    <dbReference type="NCBI Taxonomy" id="6604"/>
    <lineage>
        <taxon>Eukaryota</taxon>
        <taxon>Metazoa</taxon>
        <taxon>Spiralia</taxon>
        <taxon>Lophotrochozoa</taxon>
        <taxon>Mollusca</taxon>
        <taxon>Bivalvia</taxon>
        <taxon>Autobranchia</taxon>
        <taxon>Heteroconchia</taxon>
        <taxon>Euheterodonta</taxon>
        <taxon>Imparidentia</taxon>
        <taxon>Neoheterodontei</taxon>
        <taxon>Myida</taxon>
        <taxon>Myoidea</taxon>
        <taxon>Myidae</taxon>
        <taxon>Mya</taxon>
    </lineage>
</organism>
<keyword evidence="3 4" id="KW-0904">Protein phosphatase</keyword>
<feature type="region of interest" description="Disordered" evidence="5">
    <location>
        <begin position="503"/>
        <end position="569"/>
    </location>
</feature>
<evidence type="ECO:0000313" key="7">
    <source>
        <dbReference type="EMBL" id="WAR03945.1"/>
    </source>
</evidence>
<gene>
    <name evidence="7" type="ORF">MAR_010503</name>
</gene>
<dbReference type="EMBL" id="CP111015">
    <property type="protein sequence ID" value="WAR03945.1"/>
    <property type="molecule type" value="Genomic_DNA"/>
</dbReference>
<dbReference type="InterPro" id="IPR036457">
    <property type="entry name" value="PPM-type-like_dom_sf"/>
</dbReference>
<dbReference type="InterPro" id="IPR000222">
    <property type="entry name" value="PP2C_BS"/>
</dbReference>
<feature type="region of interest" description="Disordered" evidence="5">
    <location>
        <begin position="167"/>
        <end position="194"/>
    </location>
</feature>
<proteinExistence type="inferred from homology"/>
<dbReference type="SUPFAM" id="SSF81606">
    <property type="entry name" value="PP2C-like"/>
    <property type="match status" value="1"/>
</dbReference>
<evidence type="ECO:0000256" key="3">
    <source>
        <dbReference type="ARBA" id="ARBA00022912"/>
    </source>
</evidence>
<dbReference type="PROSITE" id="PS01032">
    <property type="entry name" value="PPM_1"/>
    <property type="match status" value="1"/>
</dbReference>
<evidence type="ECO:0000256" key="2">
    <source>
        <dbReference type="ARBA" id="ARBA00022801"/>
    </source>
</evidence>
<comment type="similarity">
    <text evidence="4">Belongs to the PP2C family.</text>
</comment>